<evidence type="ECO:0008006" key="4">
    <source>
        <dbReference type="Google" id="ProtNLM"/>
    </source>
</evidence>
<dbReference type="NCBIfam" id="NF045850">
    <property type="entry name" value="ABC_Mplas_LP"/>
    <property type="match status" value="1"/>
</dbReference>
<evidence type="ECO:0000313" key="3">
    <source>
        <dbReference type="Proteomes" id="UP000076983"/>
    </source>
</evidence>
<proteinExistence type="predicted"/>
<dbReference type="PATRIC" id="fig|29557.3.peg.15"/>
<dbReference type="Proteomes" id="UP000076983">
    <property type="component" value="Unassembled WGS sequence"/>
</dbReference>
<organism evidence="2 3">
    <name type="scientific">Mycoplasmopsis gallinarum</name>
    <dbReference type="NCBI Taxonomy" id="29557"/>
    <lineage>
        <taxon>Bacteria</taxon>
        <taxon>Bacillati</taxon>
        <taxon>Mycoplasmatota</taxon>
        <taxon>Mycoplasmoidales</taxon>
        <taxon>Metamycoplasmataceae</taxon>
        <taxon>Mycoplasmopsis</taxon>
    </lineage>
</organism>
<accession>A0A168RR63</accession>
<evidence type="ECO:0000313" key="2">
    <source>
        <dbReference type="EMBL" id="OAB49208.1"/>
    </source>
</evidence>
<keyword evidence="1" id="KW-0732">Signal</keyword>
<dbReference type="AlphaFoldDB" id="A0A168RR63"/>
<evidence type="ECO:0000256" key="1">
    <source>
        <dbReference type="SAM" id="SignalP"/>
    </source>
</evidence>
<keyword evidence="3" id="KW-1185">Reference proteome</keyword>
<dbReference type="OrthoDB" id="395154at2"/>
<reference evidence="2 3" key="1">
    <citation type="submission" date="2016-03" db="EMBL/GenBank/DDBJ databases">
        <title>Genome sequence of Mycoplasma gallinarum strain Mgn_IPT.</title>
        <authorList>
            <person name="Yacoub E."/>
            <person name="Sirand-Pugnet P."/>
            <person name="Barre A."/>
            <person name="Maurier F."/>
            <person name="Blanchard A."/>
            <person name="Ben Abdelmoumen B.M."/>
        </authorList>
    </citation>
    <scope>NUCLEOTIDE SEQUENCE [LARGE SCALE GENOMIC DNA]</scope>
    <source>
        <strain evidence="2 3">Mgn_IPT</strain>
    </source>
</reference>
<gene>
    <name evidence="2" type="ORF">MGALLINA_00260</name>
</gene>
<dbReference type="RefSeq" id="WP_063625795.1">
    <property type="nucleotide sequence ID" value="NZ_LVLH01000009.1"/>
</dbReference>
<comment type="caution">
    <text evidence="2">The sequence shown here is derived from an EMBL/GenBank/DDBJ whole genome shotgun (WGS) entry which is preliminary data.</text>
</comment>
<name>A0A168RR63_9BACT</name>
<feature type="chain" id="PRO_5007900157" description="Lipoprotein" evidence="1">
    <location>
        <begin position="28"/>
        <end position="945"/>
    </location>
</feature>
<protein>
    <recommendedName>
        <fullName evidence="4">Lipoprotein</fullName>
    </recommendedName>
</protein>
<feature type="signal peptide" evidence="1">
    <location>
        <begin position="1"/>
        <end position="27"/>
    </location>
</feature>
<dbReference type="PROSITE" id="PS51257">
    <property type="entry name" value="PROKAR_LIPOPROTEIN"/>
    <property type="match status" value="1"/>
</dbReference>
<sequence>MPKLNRKLATLVPLSAGFVSIGALVSAACSPSNSDGSTIGKRVAQDKAFISYINNPYNAQAFKYDPSQAYGGNDSISALSTTVSLVRKETLNSPQVVIGDKGAKLIKTPSIWKYSLMAGSKVIVTDNNDQEHVFDNDDYNPEYIKSLADANGNYSQLLYKVKSNNANSINSDAFAEALKNAKKVQFEIRDDIYWSNIKNQKTEFKVVADDFYISWLRTAYLNKPLRLKAIQNDQALSSKTKEEKEQLLNDLDNTAKSLLETGATAYTEESSFSNEYLFNLYNVDSSKFYNRDQFIQTVNGVERVTFDALGENAADLNTFFDAIASNGEFLAAPSQFIKARGASVQNETRTLVPHISATDAQAKKDSLKSLITQLSLDNPLRLAGIYWYGSYIDQNDPESLLASGPYIYAGFSGSATSKDIFEKNRNYYDTEWVNNPNSLNTREYKYMPSSGGADQTQFVKAMLDDYLNGRISVFPFANLTDVAKKDAELKPRKYNLQFRKVNYSTSLYGYTTWRYFAKKVDTNDKLSIDGYSEAFSRLYYGKGISENAAGNQKGLEYWTKVATGYGAVFRNLINAVFNPDYFDADVWNGSRKQLISSLAPDALIGGSDQDSAENRIKTLRDAYEEANSYFILDKDYNKLQINTDNNLVTPTLQEEHYLGSSSDIEKYKSAKYNEVKAAMKALLDAFYAENTDLNPETDKIKFKIPYRFTNWTPTKVEGAFKLLPEIYNALDSRLEVEFIKPEEDNFYQIFFTGNGVYAANGWGYDYDAIGSGIVGLLNNQGRALFSLLAGNEAMTTKLETSFPTLAKALKAFKAYVENQENNVNLSVPLDKLTELTNNQLDVWASHLNVYKWEDNQIKVNPAGFEGYDDALYLILSKFFLEFNASLTNQENVTLVQELNSFFGFTVDPFRQVSVTEYTPSLINPYYVYPYTSDNGEWWNDIFVSL</sequence>
<dbReference type="STRING" id="29557.MGALLINA_00260"/>
<dbReference type="EMBL" id="LVLH01000009">
    <property type="protein sequence ID" value="OAB49208.1"/>
    <property type="molecule type" value="Genomic_DNA"/>
</dbReference>